<dbReference type="InterPro" id="IPR023779">
    <property type="entry name" value="Chromodomain_CS"/>
</dbReference>
<evidence type="ECO:0000313" key="6">
    <source>
        <dbReference type="Proteomes" id="UP000694568"/>
    </source>
</evidence>
<dbReference type="InterPro" id="IPR051219">
    <property type="entry name" value="Heterochromatin_chromo-domain"/>
</dbReference>
<evidence type="ECO:0000256" key="1">
    <source>
        <dbReference type="ARBA" id="ARBA00004123"/>
    </source>
</evidence>
<dbReference type="AlphaFoldDB" id="A0A8C9Y1J3"/>
<dbReference type="InterPro" id="IPR016197">
    <property type="entry name" value="Chromo-like_dom_sf"/>
</dbReference>
<protein>
    <recommendedName>
        <fullName evidence="4">Chromo domain-containing protein</fullName>
    </recommendedName>
</protein>
<evidence type="ECO:0000259" key="4">
    <source>
        <dbReference type="PROSITE" id="PS50013"/>
    </source>
</evidence>
<feature type="region of interest" description="Disordered" evidence="3">
    <location>
        <begin position="60"/>
        <end position="108"/>
    </location>
</feature>
<name>A0A8C9Y1J3_SANLU</name>
<keyword evidence="2" id="KW-0539">Nucleus</keyword>
<evidence type="ECO:0000256" key="2">
    <source>
        <dbReference type="ARBA" id="ARBA00023242"/>
    </source>
</evidence>
<dbReference type="PROSITE" id="PS00598">
    <property type="entry name" value="CHROMO_1"/>
    <property type="match status" value="1"/>
</dbReference>
<dbReference type="InterPro" id="IPR000953">
    <property type="entry name" value="Chromo/chromo_shadow_dom"/>
</dbReference>
<dbReference type="PROSITE" id="PS50013">
    <property type="entry name" value="CHROMO_2"/>
    <property type="match status" value="1"/>
</dbReference>
<dbReference type="GO" id="GO:0005634">
    <property type="term" value="C:nucleus"/>
    <property type="evidence" value="ECO:0007669"/>
    <property type="project" value="UniProtKB-SubCell"/>
</dbReference>
<dbReference type="Gene3D" id="2.40.50.40">
    <property type="match status" value="1"/>
</dbReference>
<organism evidence="5 6">
    <name type="scientific">Sander lucioperca</name>
    <name type="common">Pike-perch</name>
    <name type="synonym">Perca lucioperca</name>
    <dbReference type="NCBI Taxonomy" id="283035"/>
    <lineage>
        <taxon>Eukaryota</taxon>
        <taxon>Metazoa</taxon>
        <taxon>Chordata</taxon>
        <taxon>Craniata</taxon>
        <taxon>Vertebrata</taxon>
        <taxon>Euteleostomi</taxon>
        <taxon>Actinopterygii</taxon>
        <taxon>Neopterygii</taxon>
        <taxon>Teleostei</taxon>
        <taxon>Neoteleostei</taxon>
        <taxon>Acanthomorphata</taxon>
        <taxon>Eupercaria</taxon>
        <taxon>Perciformes</taxon>
        <taxon>Percoidei</taxon>
        <taxon>Percidae</taxon>
        <taxon>Luciopercinae</taxon>
        <taxon>Sander</taxon>
    </lineage>
</organism>
<dbReference type="SUPFAM" id="SSF54160">
    <property type="entry name" value="Chromo domain-like"/>
    <property type="match status" value="1"/>
</dbReference>
<proteinExistence type="predicted"/>
<dbReference type="Ensembl" id="ENSSLUT00000019789.1">
    <property type="protein sequence ID" value="ENSSLUP00000019181.1"/>
    <property type="gene ID" value="ENSSLUG00000008894.1"/>
</dbReference>
<evidence type="ECO:0000313" key="5">
    <source>
        <dbReference type="Ensembl" id="ENSSLUP00000019181.1"/>
    </source>
</evidence>
<dbReference type="Pfam" id="PF00385">
    <property type="entry name" value="Chromo"/>
    <property type="match status" value="1"/>
</dbReference>
<reference evidence="5" key="2">
    <citation type="submission" date="2025-09" db="UniProtKB">
        <authorList>
            <consortium name="Ensembl"/>
        </authorList>
    </citation>
    <scope>IDENTIFICATION</scope>
</reference>
<feature type="domain" description="Chromo" evidence="4">
    <location>
        <begin position="4"/>
        <end position="64"/>
    </location>
</feature>
<dbReference type="Proteomes" id="UP000694568">
    <property type="component" value="Unplaced"/>
</dbReference>
<keyword evidence="6" id="KW-1185">Reference proteome</keyword>
<comment type="subcellular location">
    <subcellularLocation>
        <location evidence="1">Nucleus</location>
    </subcellularLocation>
</comment>
<dbReference type="InterPro" id="IPR023780">
    <property type="entry name" value="Chromo_domain"/>
</dbReference>
<dbReference type="PANTHER" id="PTHR22812">
    <property type="entry name" value="CHROMOBOX PROTEIN"/>
    <property type="match status" value="1"/>
</dbReference>
<dbReference type="SMART" id="SM00298">
    <property type="entry name" value="CHROMO"/>
    <property type="match status" value="1"/>
</dbReference>
<accession>A0A8C9Y1J3</accession>
<sequence length="143" mass="15917">NMLSSVERVVDKRRNRKGKVEYLVRWRGYGAEGDTWEPESHLSTCTVYVHDFNRQQAERQRDATLLRSTRHCSPAHRAPYRPPPHAVTSSGTRWAGAPLPPPARTQELPAALCDTSSAPGGPLTPYVTSSMVTNLGVKMDSEF</sequence>
<evidence type="ECO:0000256" key="3">
    <source>
        <dbReference type="SAM" id="MobiDB-lite"/>
    </source>
</evidence>
<dbReference type="GeneTree" id="ENSGT00940000173825"/>
<reference evidence="5" key="1">
    <citation type="submission" date="2025-08" db="UniProtKB">
        <authorList>
            <consortium name="Ensembl"/>
        </authorList>
    </citation>
    <scope>IDENTIFICATION</scope>
</reference>
<dbReference type="CDD" id="cd18634">
    <property type="entry name" value="CD_CDY"/>
    <property type="match status" value="1"/>
</dbReference>